<reference evidence="3 4" key="1">
    <citation type="submission" date="2017-02" db="EMBL/GenBank/DDBJ databases">
        <authorList>
            <person name="Peterson S.W."/>
        </authorList>
    </citation>
    <scope>NUCLEOTIDE SEQUENCE [LARGE SCALE GENOMIC DNA]</scope>
    <source>
        <strain evidence="3 4">DSM 45154</strain>
    </source>
</reference>
<dbReference type="PANTHER" id="PTHR43546">
    <property type="entry name" value="UPF0173 METAL-DEPENDENT HYDROLASE MJ1163-RELATED"/>
    <property type="match status" value="1"/>
</dbReference>
<accession>A0A1T4P8V5</accession>
<evidence type="ECO:0000313" key="3">
    <source>
        <dbReference type="EMBL" id="SJZ87328.1"/>
    </source>
</evidence>
<proteinExistence type="predicted"/>
<name>A0A1T4P8V5_9ACTN</name>
<dbReference type="OrthoDB" id="3204284at2"/>
<feature type="domain" description="Metallo-beta-lactamase" evidence="2">
    <location>
        <begin position="7"/>
        <end position="238"/>
    </location>
</feature>
<gene>
    <name evidence="3" type="ORF">SAMN02745673_01659</name>
</gene>
<dbReference type="InterPro" id="IPR050114">
    <property type="entry name" value="UPF0173_UPF0282_UlaG_hydrolase"/>
</dbReference>
<evidence type="ECO:0000259" key="2">
    <source>
        <dbReference type="SMART" id="SM00849"/>
    </source>
</evidence>
<organism evidence="3 4">
    <name type="scientific">Marinactinospora thermotolerans DSM 45154</name>
    <dbReference type="NCBI Taxonomy" id="1122192"/>
    <lineage>
        <taxon>Bacteria</taxon>
        <taxon>Bacillati</taxon>
        <taxon>Actinomycetota</taxon>
        <taxon>Actinomycetes</taxon>
        <taxon>Streptosporangiales</taxon>
        <taxon>Nocardiopsidaceae</taxon>
        <taxon>Marinactinospora</taxon>
    </lineage>
</organism>
<dbReference type="SMART" id="SM00849">
    <property type="entry name" value="Lactamase_B"/>
    <property type="match status" value="1"/>
</dbReference>
<dbReference type="RefSeq" id="WP_078761047.1">
    <property type="nucleotide sequence ID" value="NZ_FUWS01000004.1"/>
</dbReference>
<dbReference type="Proteomes" id="UP000190637">
    <property type="component" value="Unassembled WGS sequence"/>
</dbReference>
<dbReference type="AlphaFoldDB" id="A0A1T4P8V5"/>
<dbReference type="InterPro" id="IPR001279">
    <property type="entry name" value="Metallo-B-lactamas"/>
</dbReference>
<dbReference type="Gene3D" id="3.60.15.10">
    <property type="entry name" value="Ribonuclease Z/Hydroxyacylglutathione hydrolase-like"/>
    <property type="match status" value="1"/>
</dbReference>
<dbReference type="InterPro" id="IPR036866">
    <property type="entry name" value="RibonucZ/Hydroxyglut_hydro"/>
</dbReference>
<dbReference type="EMBL" id="FUWS01000004">
    <property type="protein sequence ID" value="SJZ87328.1"/>
    <property type="molecule type" value="Genomic_DNA"/>
</dbReference>
<keyword evidence="1" id="KW-0378">Hydrolase</keyword>
<evidence type="ECO:0000313" key="4">
    <source>
        <dbReference type="Proteomes" id="UP000190637"/>
    </source>
</evidence>
<dbReference type="GO" id="GO:0016787">
    <property type="term" value="F:hydrolase activity"/>
    <property type="evidence" value="ECO:0007669"/>
    <property type="project" value="UniProtKB-KW"/>
</dbReference>
<evidence type="ECO:0000256" key="1">
    <source>
        <dbReference type="ARBA" id="ARBA00022801"/>
    </source>
</evidence>
<protein>
    <submittedName>
        <fullName evidence="3">L-ascorbate metabolism protein UlaG, beta-lactamase superfamily</fullName>
    </submittedName>
</protein>
<dbReference type="Pfam" id="PF12706">
    <property type="entry name" value="Lactamase_B_2"/>
    <property type="match status" value="1"/>
</dbReference>
<sequence length="256" mass="27461">MQLTHVRNATMLIETAGSRILVDPMLGAKGSSIAAPTVVDNHRRNPLVDLTTPLAELLDVDAVIVTHTHPDHWDEAAAALLPRELPLVVQHEEDAMKMREIGFSDVRVLQTSLDLLGATVTRTEGRHGSKEFLAANPAMGEVSGFVLDAPGEPVVYVAGDTVWTDDVAAALADHTPDIVVLNTGEATWITGDAIIMGADDVLRAHRALPDAQIVAVHMEALNHCVVTRDQVRALAAEHGITNLVHVPEDGEKMTFA</sequence>
<keyword evidence="4" id="KW-1185">Reference proteome</keyword>
<dbReference type="PANTHER" id="PTHR43546:SF9">
    <property type="entry name" value="L-ASCORBATE-6-PHOSPHATE LACTONASE ULAG-RELATED"/>
    <property type="match status" value="1"/>
</dbReference>
<dbReference type="STRING" id="1122192.SAMN02745673_01659"/>
<dbReference type="SUPFAM" id="SSF56281">
    <property type="entry name" value="Metallo-hydrolase/oxidoreductase"/>
    <property type="match status" value="1"/>
</dbReference>